<dbReference type="InterPro" id="IPR026983">
    <property type="entry name" value="DHC"/>
</dbReference>
<dbReference type="InterPro" id="IPR042228">
    <property type="entry name" value="Dynein_linker_3"/>
</dbReference>
<dbReference type="GO" id="GO:0051959">
    <property type="term" value="F:dynein light intermediate chain binding"/>
    <property type="evidence" value="ECO:0007669"/>
    <property type="project" value="InterPro"/>
</dbReference>
<evidence type="ECO:0000259" key="1">
    <source>
        <dbReference type="Pfam" id="PF08393"/>
    </source>
</evidence>
<keyword evidence="3" id="KW-1185">Reference proteome</keyword>
<dbReference type="GO" id="GO:0045505">
    <property type="term" value="F:dynein intermediate chain binding"/>
    <property type="evidence" value="ECO:0007669"/>
    <property type="project" value="InterPro"/>
</dbReference>
<dbReference type="PANTHER" id="PTHR45703:SF32">
    <property type="entry name" value="DYNEINS HEAVY CHAIN"/>
    <property type="match status" value="1"/>
</dbReference>
<reference evidence="2 3" key="1">
    <citation type="submission" date="2018-11" db="EMBL/GenBank/DDBJ databases">
        <authorList>
            <consortium name="Pathogen Informatics"/>
        </authorList>
    </citation>
    <scope>NUCLEOTIDE SEQUENCE [LARGE SCALE GENOMIC DNA]</scope>
</reference>
<sequence length="227" mass="26488">MGRDFDETADDFTLEKIVDLGFDQYAGMINELSSAATKELAIEKSLIKIDAQWQIIELDVVQLSTMKASRFVKPFEDLVDKWERALSKITEVSEMLLLVQRQWVYMETIFMGEDIRKQLPKESAQFDQINKQWKVIMTDINAMRNAKFCSEKPGLFEELTGMNVLLEEIEKSLDMYLETKRQLFPRFYFISNEDLLEILGQGRNPEAVLPHLKKCFDNINTLKLEKV</sequence>
<dbReference type="Gene3D" id="3.20.180.20">
    <property type="entry name" value="Dynein heavy chain, N-terminal domain 2"/>
    <property type="match status" value="1"/>
</dbReference>
<dbReference type="FunFam" id="1.20.140.100:FF:000006">
    <property type="entry name" value="dynein heavy chain 2, axonemal"/>
    <property type="match status" value="1"/>
</dbReference>
<dbReference type="GO" id="GO:0030286">
    <property type="term" value="C:dynein complex"/>
    <property type="evidence" value="ECO:0007669"/>
    <property type="project" value="InterPro"/>
</dbReference>
<dbReference type="InterPro" id="IPR013602">
    <property type="entry name" value="Dynein_heavy_linker"/>
</dbReference>
<feature type="domain" description="Dynein heavy chain linker" evidence="1">
    <location>
        <begin position="56"/>
        <end position="225"/>
    </location>
</feature>
<dbReference type="GO" id="GO:0007018">
    <property type="term" value="P:microtubule-based movement"/>
    <property type="evidence" value="ECO:0007669"/>
    <property type="project" value="InterPro"/>
</dbReference>
<dbReference type="EMBL" id="UYRU01079210">
    <property type="protein sequence ID" value="VDN29888.1"/>
    <property type="molecule type" value="Genomic_DNA"/>
</dbReference>
<gene>
    <name evidence="2" type="ORF">DILT_LOCUS15442</name>
</gene>
<organism evidence="2 3">
    <name type="scientific">Dibothriocephalus latus</name>
    <name type="common">Fish tapeworm</name>
    <name type="synonym">Diphyllobothrium latum</name>
    <dbReference type="NCBI Taxonomy" id="60516"/>
    <lineage>
        <taxon>Eukaryota</taxon>
        <taxon>Metazoa</taxon>
        <taxon>Spiralia</taxon>
        <taxon>Lophotrochozoa</taxon>
        <taxon>Platyhelminthes</taxon>
        <taxon>Cestoda</taxon>
        <taxon>Eucestoda</taxon>
        <taxon>Diphyllobothriidea</taxon>
        <taxon>Diphyllobothriidae</taxon>
        <taxon>Dibothriocephalus</taxon>
    </lineage>
</organism>
<dbReference type="AlphaFoldDB" id="A0A3P7N3S3"/>
<evidence type="ECO:0000313" key="2">
    <source>
        <dbReference type="EMBL" id="VDN29888.1"/>
    </source>
</evidence>
<name>A0A3P7N3S3_DIBLA</name>
<evidence type="ECO:0000313" key="3">
    <source>
        <dbReference type="Proteomes" id="UP000281553"/>
    </source>
</evidence>
<dbReference type="InterPro" id="IPR042222">
    <property type="entry name" value="Dynein_2_N"/>
</dbReference>
<dbReference type="Pfam" id="PF08393">
    <property type="entry name" value="DHC_N2"/>
    <property type="match status" value="1"/>
</dbReference>
<dbReference type="OrthoDB" id="286107at2759"/>
<accession>A0A3P7N3S3</accession>
<dbReference type="Gene3D" id="1.20.140.100">
    <property type="entry name" value="Dynein heavy chain, N-terminal domain 2"/>
    <property type="match status" value="1"/>
</dbReference>
<protein>
    <recommendedName>
        <fullName evidence="1">Dynein heavy chain linker domain-containing protein</fullName>
    </recommendedName>
</protein>
<dbReference type="PANTHER" id="PTHR45703">
    <property type="entry name" value="DYNEIN HEAVY CHAIN"/>
    <property type="match status" value="1"/>
</dbReference>
<proteinExistence type="predicted"/>
<dbReference type="Proteomes" id="UP000281553">
    <property type="component" value="Unassembled WGS sequence"/>
</dbReference>